<dbReference type="EMBL" id="CP097899">
    <property type="protein sequence ID" value="URN96456.1"/>
    <property type="molecule type" value="Genomic_DNA"/>
</dbReference>
<name>A0A9J6ZKU1_9BACL</name>
<comment type="catalytic activity">
    <reaction evidence="3">
        <text>3',5'-cyclic UMP + H2O = UMP + H(+)</text>
        <dbReference type="Rhea" id="RHEA:70575"/>
        <dbReference type="ChEBI" id="CHEBI:15377"/>
        <dbReference type="ChEBI" id="CHEBI:15378"/>
        <dbReference type="ChEBI" id="CHEBI:57865"/>
        <dbReference type="ChEBI" id="CHEBI:184387"/>
    </reaction>
    <physiologicalReaction direction="left-to-right" evidence="3">
        <dbReference type="Rhea" id="RHEA:70576"/>
    </physiologicalReaction>
</comment>
<evidence type="ECO:0000256" key="2">
    <source>
        <dbReference type="ARBA" id="ARBA00034301"/>
    </source>
</evidence>
<dbReference type="InterPro" id="IPR050855">
    <property type="entry name" value="NDM-1-like"/>
</dbReference>
<dbReference type="Pfam" id="PF00753">
    <property type="entry name" value="Lactamase_B"/>
    <property type="match status" value="1"/>
</dbReference>
<dbReference type="SMART" id="SM00849">
    <property type="entry name" value="Lactamase_B"/>
    <property type="match status" value="1"/>
</dbReference>
<dbReference type="PANTHER" id="PTHR42951:SF17">
    <property type="entry name" value="METALLO-BETA-LACTAMASE DOMAIN-CONTAINING PROTEIN"/>
    <property type="match status" value="1"/>
</dbReference>
<dbReference type="KEGG" id="plig:NAG76_09650"/>
<sequence>MPLGNVNAYLLKDPKDKQIVLIDTGAPGSASKIKEAINSIGHQLSDLKAILLTHCHGDHAGSVAVLKREAPQVKIYASKFEAPIVEEGLKQRAMTPSPGIMNKLLFKLFVTDHPIEAVPVDVKLNGGESIDVAGGINVIEIPGHSLGQLAFSLPQLGGIMFVADAASNMPRLGWSIGHEDIITAKQSLKKLANLDFEIACFGHGKPIMTGASQKFRNKWDNK</sequence>
<protein>
    <submittedName>
        <fullName evidence="5">MBL fold metallo-hydrolase</fullName>
    </submittedName>
</protein>
<evidence type="ECO:0000259" key="4">
    <source>
        <dbReference type="SMART" id="SM00849"/>
    </source>
</evidence>
<evidence type="ECO:0000256" key="3">
    <source>
        <dbReference type="ARBA" id="ARBA00048505"/>
    </source>
</evidence>
<feature type="domain" description="Metallo-beta-lactamase" evidence="4">
    <location>
        <begin position="5"/>
        <end position="203"/>
    </location>
</feature>
<accession>A0A9J6ZKU1</accession>
<comment type="function">
    <text evidence="2">Counteracts the endogenous Pycsar antiviral defense system. Phosphodiesterase that enables metal-dependent hydrolysis of host cyclic nucleotide Pycsar defense signals such as cCMP and cUMP.</text>
</comment>
<evidence type="ECO:0000313" key="6">
    <source>
        <dbReference type="Proteomes" id="UP001056756"/>
    </source>
</evidence>
<gene>
    <name evidence="5" type="ORF">NAG76_09650</name>
</gene>
<dbReference type="PANTHER" id="PTHR42951">
    <property type="entry name" value="METALLO-BETA-LACTAMASE DOMAIN-CONTAINING"/>
    <property type="match status" value="1"/>
</dbReference>
<reference evidence="5" key="1">
    <citation type="submission" date="2022-05" db="EMBL/GenBank/DDBJ databases">
        <title>Novel bacterial taxa in a minimal lignocellulolytic consortium and its capacity to transform plastics disclosed by genome-resolved metagenomics.</title>
        <authorList>
            <person name="Rodriguez C.A.D."/>
            <person name="Diaz-Garcia L."/>
            <person name="Herrera K."/>
            <person name="Tarazona N.A."/>
            <person name="Sproer C."/>
            <person name="Overmann J."/>
            <person name="Jimenez D.J."/>
        </authorList>
    </citation>
    <scope>NUCLEOTIDE SEQUENCE</scope>
    <source>
        <strain evidence="5">MAG5</strain>
    </source>
</reference>
<dbReference type="Proteomes" id="UP001056756">
    <property type="component" value="Chromosome"/>
</dbReference>
<organism evidence="5 6">
    <name type="scientific">Candidatus Pristimantibacillus lignocellulolyticus</name>
    <dbReference type="NCBI Taxonomy" id="2994561"/>
    <lineage>
        <taxon>Bacteria</taxon>
        <taxon>Bacillati</taxon>
        <taxon>Bacillota</taxon>
        <taxon>Bacilli</taxon>
        <taxon>Bacillales</taxon>
        <taxon>Paenibacillaceae</taxon>
        <taxon>Candidatus Pristimantibacillus</taxon>
    </lineage>
</organism>
<dbReference type="InterPro" id="IPR001279">
    <property type="entry name" value="Metallo-B-lactamas"/>
</dbReference>
<evidence type="ECO:0000313" key="5">
    <source>
        <dbReference type="EMBL" id="URN96456.1"/>
    </source>
</evidence>
<dbReference type="AlphaFoldDB" id="A0A9J6ZKU1"/>
<dbReference type="Gene3D" id="3.60.15.10">
    <property type="entry name" value="Ribonuclease Z/Hydroxyacylglutathione hydrolase-like"/>
    <property type="match status" value="1"/>
</dbReference>
<dbReference type="InterPro" id="IPR036866">
    <property type="entry name" value="RibonucZ/Hydroxyglut_hydro"/>
</dbReference>
<evidence type="ECO:0000256" key="1">
    <source>
        <dbReference type="ARBA" id="ARBA00034221"/>
    </source>
</evidence>
<dbReference type="SUPFAM" id="SSF56281">
    <property type="entry name" value="Metallo-hydrolase/oxidoreductase"/>
    <property type="match status" value="1"/>
</dbReference>
<proteinExistence type="predicted"/>
<dbReference type="CDD" id="cd07721">
    <property type="entry name" value="yflN-like_MBL-fold"/>
    <property type="match status" value="1"/>
</dbReference>
<comment type="catalytic activity">
    <reaction evidence="1">
        <text>3',5'-cyclic CMP + H2O = CMP + H(+)</text>
        <dbReference type="Rhea" id="RHEA:72675"/>
        <dbReference type="ChEBI" id="CHEBI:15377"/>
        <dbReference type="ChEBI" id="CHEBI:15378"/>
        <dbReference type="ChEBI" id="CHEBI:58003"/>
        <dbReference type="ChEBI" id="CHEBI:60377"/>
    </reaction>
    <physiologicalReaction direction="left-to-right" evidence="1">
        <dbReference type="Rhea" id="RHEA:72676"/>
    </physiologicalReaction>
</comment>